<feature type="compositionally biased region" description="Basic and acidic residues" evidence="9">
    <location>
        <begin position="39"/>
        <end position="56"/>
    </location>
</feature>
<evidence type="ECO:0000313" key="13">
    <source>
        <dbReference type="Proteomes" id="UP000480684"/>
    </source>
</evidence>
<dbReference type="GO" id="GO:0008320">
    <property type="term" value="F:protein transmembrane transporter activity"/>
    <property type="evidence" value="ECO:0007669"/>
    <property type="project" value="TreeGrafter"/>
</dbReference>
<protein>
    <submittedName>
        <fullName evidence="12">ShlB/FhaC/HecB family hemolysin secretion/activation protein</fullName>
    </submittedName>
</protein>
<evidence type="ECO:0000313" key="12">
    <source>
        <dbReference type="EMBL" id="NFV79467.1"/>
    </source>
</evidence>
<feature type="chain" id="PRO_5028857701" evidence="10">
    <location>
        <begin position="20"/>
        <end position="574"/>
    </location>
</feature>
<dbReference type="InterPro" id="IPR034746">
    <property type="entry name" value="POTRA"/>
</dbReference>
<dbReference type="InterPro" id="IPR035251">
    <property type="entry name" value="ShlB_POTRA"/>
</dbReference>
<dbReference type="Pfam" id="PF17287">
    <property type="entry name" value="POTRA_3"/>
    <property type="match status" value="1"/>
</dbReference>
<dbReference type="GO" id="GO:0046819">
    <property type="term" value="P:protein secretion by the type V secretion system"/>
    <property type="evidence" value="ECO:0007669"/>
    <property type="project" value="TreeGrafter"/>
</dbReference>
<evidence type="ECO:0000256" key="2">
    <source>
        <dbReference type="ARBA" id="ARBA00009055"/>
    </source>
</evidence>
<keyword evidence="10" id="KW-0732">Signal</keyword>
<feature type="domain" description="POTRA" evidence="11">
    <location>
        <begin position="78"/>
        <end position="153"/>
    </location>
</feature>
<dbReference type="GO" id="GO:0098046">
    <property type="term" value="C:type V protein secretion system complex"/>
    <property type="evidence" value="ECO:0007669"/>
    <property type="project" value="TreeGrafter"/>
</dbReference>
<feature type="region of interest" description="Disordered" evidence="9">
    <location>
        <begin position="37"/>
        <end position="73"/>
    </location>
</feature>
<keyword evidence="5" id="KW-0812">Transmembrane</keyword>
<evidence type="ECO:0000256" key="3">
    <source>
        <dbReference type="ARBA" id="ARBA00022448"/>
    </source>
</evidence>
<accession>A0A7C9USR7</accession>
<keyword evidence="4" id="KW-1134">Transmembrane beta strand</keyword>
<evidence type="ECO:0000256" key="10">
    <source>
        <dbReference type="SAM" id="SignalP"/>
    </source>
</evidence>
<evidence type="ECO:0000256" key="6">
    <source>
        <dbReference type="ARBA" id="ARBA00022927"/>
    </source>
</evidence>
<dbReference type="PIRSF" id="PIRSF029745">
    <property type="entry name" value="FhaC"/>
    <property type="match status" value="1"/>
</dbReference>
<dbReference type="Gene3D" id="2.40.160.50">
    <property type="entry name" value="membrane protein fhac: a member of the omp85/tpsb transporter family"/>
    <property type="match status" value="1"/>
</dbReference>
<dbReference type="Pfam" id="PF08479">
    <property type="entry name" value="POTRA_2"/>
    <property type="match status" value="1"/>
</dbReference>
<dbReference type="PANTHER" id="PTHR34597:SF3">
    <property type="entry name" value="OUTER MEMBRANE TRANSPORTER CDIB"/>
    <property type="match status" value="1"/>
</dbReference>
<keyword evidence="8" id="KW-0998">Cell outer membrane</keyword>
<evidence type="ECO:0000256" key="5">
    <source>
        <dbReference type="ARBA" id="ARBA00022692"/>
    </source>
</evidence>
<keyword evidence="6" id="KW-0653">Protein transport</keyword>
<name>A0A7C9USR7_9PROT</name>
<keyword evidence="7" id="KW-0472">Membrane</keyword>
<dbReference type="AlphaFoldDB" id="A0A7C9USR7"/>
<evidence type="ECO:0000256" key="4">
    <source>
        <dbReference type="ARBA" id="ARBA00022452"/>
    </source>
</evidence>
<dbReference type="InterPro" id="IPR051544">
    <property type="entry name" value="TPS_OM_transporter"/>
</dbReference>
<dbReference type="InterPro" id="IPR005565">
    <property type="entry name" value="Hemolysn_activator_HlyB_C"/>
</dbReference>
<evidence type="ECO:0000256" key="1">
    <source>
        <dbReference type="ARBA" id="ARBA00004442"/>
    </source>
</evidence>
<dbReference type="InterPro" id="IPR027282">
    <property type="entry name" value="TPS"/>
</dbReference>
<comment type="caution">
    <text evidence="12">The sequence shown here is derived from an EMBL/GenBank/DDBJ whole genome shotgun (WGS) entry which is preliminary data.</text>
</comment>
<dbReference type="InterPro" id="IPR013686">
    <property type="entry name" value="Polypept-transport_assoc_ShlB"/>
</dbReference>
<dbReference type="Pfam" id="PF03865">
    <property type="entry name" value="ShlB"/>
    <property type="match status" value="1"/>
</dbReference>
<evidence type="ECO:0000259" key="11">
    <source>
        <dbReference type="PROSITE" id="PS51779"/>
    </source>
</evidence>
<evidence type="ECO:0000256" key="7">
    <source>
        <dbReference type="ARBA" id="ARBA00023136"/>
    </source>
</evidence>
<dbReference type="RefSeq" id="WP_163675920.1">
    <property type="nucleotide sequence ID" value="NZ_JAAIYP010000030.1"/>
</dbReference>
<comment type="similarity">
    <text evidence="2">Belongs to the TPS (TC 1.B.20) family.</text>
</comment>
<keyword evidence="3" id="KW-0813">Transport</keyword>
<feature type="signal peptide" evidence="10">
    <location>
        <begin position="1"/>
        <end position="19"/>
    </location>
</feature>
<comment type="subcellular location">
    <subcellularLocation>
        <location evidence="1">Cell outer membrane</location>
    </subcellularLocation>
</comment>
<dbReference type="PANTHER" id="PTHR34597">
    <property type="entry name" value="SLR1661 PROTEIN"/>
    <property type="match status" value="1"/>
</dbReference>
<organism evidence="12 13">
    <name type="scientific">Magnetospirillum aberrantis SpK</name>
    <dbReference type="NCBI Taxonomy" id="908842"/>
    <lineage>
        <taxon>Bacteria</taxon>
        <taxon>Pseudomonadati</taxon>
        <taxon>Pseudomonadota</taxon>
        <taxon>Alphaproteobacteria</taxon>
        <taxon>Rhodospirillales</taxon>
        <taxon>Rhodospirillaceae</taxon>
        <taxon>Magnetospirillum</taxon>
    </lineage>
</organism>
<dbReference type="Proteomes" id="UP000480684">
    <property type="component" value="Unassembled WGS sequence"/>
</dbReference>
<sequence length="574" mass="63217">MRSSCALIVFSAFAPPVYAQVPSSDLNAIIRQQEQIQRQQEEQRREQERRAREGAERQTTIPFELPSPPPEGEQGGCVDVLHIEVEGTVHLSQDEVDEIVRPFVGRCLALSDLNDLMRAISQAYVDKGYVAARPYLPQQDMRGGTLRLVVVEGKVEDIPPDSSESAHSLEMLFAFPGVIDRPLNLRDIEQGLDQINRLRSNNATMSLEPGSTQGGTRVVVKNEPRKRWRLSGGINNSGQESTGRNKWQATGEVDDLLGVNDFLSLTTDRSAVHDGNWRASRSVNGFFSVPFGYWTLSLSASYSDYSSPVFGTVQTYHSTGNTKTRKVELERVVQRDADSKTSVKGLFRTYTANAYFNDQKLDTSSYSLSVAGLGFSHSRRLLGGLLSFGGTWEHGLDMVHAKADEAGLPKDSPHAQFDKASADISYLRPFQLGGLSLTYTGAVHGQWSEDTLYSPERISLGGQYSVRGFDAEYISGDTGAYVRNELALTLPETGEGWIDLGLGRVTPFVALDYGALRGDPKDDYERGAMAGWAAGLRTSGGMVMLSATYSQPLNAPAFIRERDHEAYLSLTVEY</sequence>
<dbReference type="EMBL" id="JAAIYP010000030">
    <property type="protein sequence ID" value="NFV79467.1"/>
    <property type="molecule type" value="Genomic_DNA"/>
</dbReference>
<dbReference type="PROSITE" id="PS51779">
    <property type="entry name" value="POTRA"/>
    <property type="match status" value="1"/>
</dbReference>
<evidence type="ECO:0000256" key="8">
    <source>
        <dbReference type="ARBA" id="ARBA00023237"/>
    </source>
</evidence>
<proteinExistence type="inferred from homology"/>
<gene>
    <name evidence="12" type="ORF">G4223_05010</name>
</gene>
<keyword evidence="13" id="KW-1185">Reference proteome</keyword>
<dbReference type="GO" id="GO:0009279">
    <property type="term" value="C:cell outer membrane"/>
    <property type="evidence" value="ECO:0007669"/>
    <property type="project" value="UniProtKB-SubCell"/>
</dbReference>
<dbReference type="Gene3D" id="3.10.20.310">
    <property type="entry name" value="membrane protein fhac"/>
    <property type="match status" value="1"/>
</dbReference>
<reference evidence="12 13" key="1">
    <citation type="submission" date="2020-02" db="EMBL/GenBank/DDBJ databases">
        <authorList>
            <person name="Dziuba M."/>
            <person name="Kuznetsov B."/>
            <person name="Mardanov A."/>
            <person name="Ravin N."/>
            <person name="Grouzdev D."/>
        </authorList>
    </citation>
    <scope>NUCLEOTIDE SEQUENCE [LARGE SCALE GENOMIC DNA]</scope>
    <source>
        <strain evidence="12 13">SpK</strain>
    </source>
</reference>
<evidence type="ECO:0000256" key="9">
    <source>
        <dbReference type="SAM" id="MobiDB-lite"/>
    </source>
</evidence>